<dbReference type="Proteomes" id="UP000813672">
    <property type="component" value="Unassembled WGS sequence"/>
</dbReference>
<protein>
    <submittedName>
        <fullName evidence="2">DUF1837 domain-containing protein</fullName>
    </submittedName>
</protein>
<proteinExistence type="predicted"/>
<dbReference type="Pfam" id="PF08878">
    <property type="entry name" value="HamA"/>
    <property type="match status" value="1"/>
</dbReference>
<feature type="domain" description="Anti-bacteriophage protein A/HamA C-terminal" evidence="1">
    <location>
        <begin position="7"/>
        <end position="270"/>
    </location>
</feature>
<gene>
    <name evidence="2" type="ORF">KBY27_05295</name>
</gene>
<dbReference type="AlphaFoldDB" id="A0A9Q3WK47"/>
<evidence type="ECO:0000313" key="2">
    <source>
        <dbReference type="EMBL" id="MCE8536862.1"/>
    </source>
</evidence>
<dbReference type="InterPro" id="IPR014976">
    <property type="entry name" value="AbpA_HamA_C"/>
</dbReference>
<organism evidence="2 3">
    <name type="scientific">Ruegeria pomeroyi</name>
    <dbReference type="NCBI Taxonomy" id="89184"/>
    <lineage>
        <taxon>Bacteria</taxon>
        <taxon>Pseudomonadati</taxon>
        <taxon>Pseudomonadota</taxon>
        <taxon>Alphaproteobacteria</taxon>
        <taxon>Rhodobacterales</taxon>
        <taxon>Roseobacteraceae</taxon>
        <taxon>Ruegeria</taxon>
    </lineage>
</organism>
<name>A0A9Q3WK47_9RHOB</name>
<sequence>MEVIHRTDDGDVVGLSACAGFELGKWRYKKLAEHMINWLPHFALRPDEIDKIGPENPLDLLKEAAYRIFTADAGKNRGEIGELLLHIICVTEYRASAFVSRVFYKMRSNDQVTGFDSALVTYDEDSGDVELWLGEAKFYKDTKAAVAAALTSLKGHLDEGFLEETKILIGPKIEPKAPGYDKLQWLFDAGSKLDDIVKRIVVPVLVASESEAAQSFAECGDDYPSLVIEEFEYLQGRFSKSAIAKQVRIVVIYVPLASKEALETRFIEKLGILR</sequence>
<dbReference type="EMBL" id="JAGQAF010000003">
    <property type="protein sequence ID" value="MCE8536862.1"/>
    <property type="molecule type" value="Genomic_DNA"/>
</dbReference>
<reference evidence="2" key="1">
    <citation type="journal article" date="2021" name="Environ. Microbiol.">
        <title>Cryptic niche differentiation of novel sediment ecotypes of Rugeria pomeroyi correlates with nitrate respiration.</title>
        <authorList>
            <person name="Lin X."/>
            <person name="McNichol J."/>
            <person name="Chu X."/>
            <person name="Qian Y."/>
            <person name="Luo H."/>
        </authorList>
    </citation>
    <scope>NUCLEOTIDE SEQUENCE</scope>
    <source>
        <strain evidence="2">SZCCDBB064</strain>
    </source>
</reference>
<comment type="caution">
    <text evidence="2">The sequence shown here is derived from an EMBL/GenBank/DDBJ whole genome shotgun (WGS) entry which is preliminary data.</text>
</comment>
<evidence type="ECO:0000259" key="1">
    <source>
        <dbReference type="Pfam" id="PF08878"/>
    </source>
</evidence>
<evidence type="ECO:0000313" key="3">
    <source>
        <dbReference type="Proteomes" id="UP000813672"/>
    </source>
</evidence>
<accession>A0A9Q3WK47</accession>